<accession>A0A9P4NKY2</accession>
<dbReference type="EMBL" id="MU007065">
    <property type="protein sequence ID" value="KAF2426312.1"/>
    <property type="molecule type" value="Genomic_DNA"/>
</dbReference>
<dbReference type="InterPro" id="IPR058925">
    <property type="entry name" value="zf-C2H2_AcuF"/>
</dbReference>
<evidence type="ECO:0000313" key="3">
    <source>
        <dbReference type="Proteomes" id="UP000800235"/>
    </source>
</evidence>
<feature type="domain" description="C2H2-type" evidence="1">
    <location>
        <begin position="301"/>
        <end position="324"/>
    </location>
</feature>
<keyword evidence="3" id="KW-1185">Reference proteome</keyword>
<evidence type="ECO:0000313" key="2">
    <source>
        <dbReference type="EMBL" id="KAF2426312.1"/>
    </source>
</evidence>
<dbReference type="OrthoDB" id="6133115at2759"/>
<protein>
    <recommendedName>
        <fullName evidence="1">C2H2-type domain-containing protein</fullName>
    </recommendedName>
</protein>
<dbReference type="PANTHER" id="PTHR35391">
    <property type="entry name" value="C2H2-TYPE DOMAIN-CONTAINING PROTEIN-RELATED"/>
    <property type="match status" value="1"/>
</dbReference>
<dbReference type="InterPro" id="IPR013087">
    <property type="entry name" value="Znf_C2H2_type"/>
</dbReference>
<reference evidence="2" key="1">
    <citation type="journal article" date="2020" name="Stud. Mycol.">
        <title>101 Dothideomycetes genomes: a test case for predicting lifestyles and emergence of pathogens.</title>
        <authorList>
            <person name="Haridas S."/>
            <person name="Albert R."/>
            <person name="Binder M."/>
            <person name="Bloem J."/>
            <person name="Labutti K."/>
            <person name="Salamov A."/>
            <person name="Andreopoulos B."/>
            <person name="Baker S."/>
            <person name="Barry K."/>
            <person name="Bills G."/>
            <person name="Bluhm B."/>
            <person name="Cannon C."/>
            <person name="Castanera R."/>
            <person name="Culley D."/>
            <person name="Daum C."/>
            <person name="Ezra D."/>
            <person name="Gonzalez J."/>
            <person name="Henrissat B."/>
            <person name="Kuo A."/>
            <person name="Liang C."/>
            <person name="Lipzen A."/>
            <person name="Lutzoni F."/>
            <person name="Magnuson J."/>
            <person name="Mondo S."/>
            <person name="Nolan M."/>
            <person name="Ohm R."/>
            <person name="Pangilinan J."/>
            <person name="Park H.-J."/>
            <person name="Ramirez L."/>
            <person name="Alfaro M."/>
            <person name="Sun H."/>
            <person name="Tritt A."/>
            <person name="Yoshinaga Y."/>
            <person name="Zwiers L.-H."/>
            <person name="Turgeon B."/>
            <person name="Goodwin S."/>
            <person name="Spatafora J."/>
            <person name="Crous P."/>
            <person name="Grigoriev I."/>
        </authorList>
    </citation>
    <scope>NUCLEOTIDE SEQUENCE</scope>
    <source>
        <strain evidence="2">CBS 130266</strain>
    </source>
</reference>
<evidence type="ECO:0000259" key="1">
    <source>
        <dbReference type="SMART" id="SM00355"/>
    </source>
</evidence>
<comment type="caution">
    <text evidence="2">The sequence shown here is derived from an EMBL/GenBank/DDBJ whole genome shotgun (WGS) entry which is preliminary data.</text>
</comment>
<dbReference type="PANTHER" id="PTHR35391:SF7">
    <property type="entry name" value="C2H2-TYPE DOMAIN-CONTAINING PROTEIN"/>
    <property type="match status" value="1"/>
</dbReference>
<dbReference type="Proteomes" id="UP000800235">
    <property type="component" value="Unassembled WGS sequence"/>
</dbReference>
<organism evidence="2 3">
    <name type="scientific">Tothia fuscella</name>
    <dbReference type="NCBI Taxonomy" id="1048955"/>
    <lineage>
        <taxon>Eukaryota</taxon>
        <taxon>Fungi</taxon>
        <taxon>Dikarya</taxon>
        <taxon>Ascomycota</taxon>
        <taxon>Pezizomycotina</taxon>
        <taxon>Dothideomycetes</taxon>
        <taxon>Pleosporomycetidae</taxon>
        <taxon>Venturiales</taxon>
        <taxon>Cylindrosympodiaceae</taxon>
        <taxon>Tothia</taxon>
    </lineage>
</organism>
<dbReference type="AlphaFoldDB" id="A0A9P4NKY2"/>
<feature type="domain" description="C2H2-type" evidence="1">
    <location>
        <begin position="271"/>
        <end position="297"/>
    </location>
</feature>
<proteinExistence type="predicted"/>
<dbReference type="SMART" id="SM00355">
    <property type="entry name" value="ZnF_C2H2"/>
    <property type="match status" value="2"/>
</dbReference>
<feature type="non-terminal residue" evidence="2">
    <location>
        <position position="398"/>
    </location>
</feature>
<name>A0A9P4NKY2_9PEZI</name>
<dbReference type="Pfam" id="PF26082">
    <property type="entry name" value="zf-C2H2_AcuF"/>
    <property type="match status" value="1"/>
</dbReference>
<sequence length="398" mass="45082">MSIATHAQSCLLGFGTLLAGIERATREQPQLASSLSSLGASIVDEHGRFQIWAGNIGALQPTIKTSSLEYRLRNAPKIAAQVIEVVGDLEEALDDTSPRDRYAKALANSNDPFGQIEQIDVNHVRQKHPRLNGKDAEWLLLRLGRAITQRRRFLLYFKEHRERLGNQQEEQPLTASSDPNAPLMRAPHIAESTIASTLIVDNTKTFEAASVTVALDDSLSATSYATDDAREKDPDRRRVLPLTRVSNDICPFECPYCWNIVDVKSQHAWNYVCTFRQCDLMMFASRTEWFEHEMDMHRSEWSCHFCTDTTFFAEEAFVAHLRTHKPISSFEEIKAVVQASKSRLDRLLATDCPLCDDWSPTAQFHSGAIVKDHHVSLKQFRRHLADHLEQLALFATPR</sequence>
<gene>
    <name evidence="2" type="ORF">EJ08DRAFT_721879</name>
</gene>